<dbReference type="InterPro" id="IPR014721">
    <property type="entry name" value="Ribsml_uS5_D2-typ_fold_subgr"/>
</dbReference>
<organism evidence="15 16">
    <name type="scientific">Lachancea mirantina</name>
    <dbReference type="NCBI Taxonomy" id="1230905"/>
    <lineage>
        <taxon>Eukaryota</taxon>
        <taxon>Fungi</taxon>
        <taxon>Dikarya</taxon>
        <taxon>Ascomycota</taxon>
        <taxon>Saccharomycotina</taxon>
        <taxon>Saccharomycetes</taxon>
        <taxon>Saccharomycetales</taxon>
        <taxon>Saccharomycetaceae</taxon>
        <taxon>Lachancea</taxon>
    </lineage>
</organism>
<proteinExistence type="inferred from homology"/>
<dbReference type="InterPro" id="IPR006203">
    <property type="entry name" value="GHMP_knse_ATP-bd_CS"/>
</dbReference>
<dbReference type="PANTHER" id="PTHR31814">
    <property type="match status" value="1"/>
</dbReference>
<accession>A0A1G4INS4</accession>
<evidence type="ECO:0000313" key="15">
    <source>
        <dbReference type="EMBL" id="SCU78281.1"/>
    </source>
</evidence>
<evidence type="ECO:0000256" key="5">
    <source>
        <dbReference type="ARBA" id="ARBA00022679"/>
    </source>
</evidence>
<evidence type="ECO:0000256" key="6">
    <source>
        <dbReference type="ARBA" id="ARBA00022741"/>
    </source>
</evidence>
<protein>
    <recommendedName>
        <fullName evidence="3 13">Phosphomevalonate kinase</fullName>
        <ecNumber evidence="3 13">2.7.4.2</ecNumber>
    </recommendedName>
</protein>
<dbReference type="EMBL" id="LT598462">
    <property type="protein sequence ID" value="SCU78281.1"/>
    <property type="molecule type" value="Genomic_DNA"/>
</dbReference>
<dbReference type="Proteomes" id="UP000191024">
    <property type="component" value="Chromosome A"/>
</dbReference>
<keyword evidence="9 13" id="KW-0752">Steroid biosynthesis</keyword>
<dbReference type="GO" id="GO:0004631">
    <property type="term" value="F:phosphomevalonate kinase activity"/>
    <property type="evidence" value="ECO:0007669"/>
    <property type="project" value="UniProtKB-UniRule"/>
</dbReference>
<evidence type="ECO:0000313" key="16">
    <source>
        <dbReference type="Proteomes" id="UP000191024"/>
    </source>
</evidence>
<keyword evidence="7 13" id="KW-0418">Kinase</keyword>
<keyword evidence="6" id="KW-0547">Nucleotide-binding</keyword>
<dbReference type="AlphaFoldDB" id="A0A1G4INS4"/>
<dbReference type="Gene3D" id="3.30.230.10">
    <property type="match status" value="1"/>
</dbReference>
<dbReference type="PANTHER" id="PTHR31814:SF2">
    <property type="entry name" value="PHOSPHOMEVALONATE KINASE"/>
    <property type="match status" value="1"/>
</dbReference>
<evidence type="ECO:0000256" key="4">
    <source>
        <dbReference type="ARBA" id="ARBA00022516"/>
    </source>
</evidence>
<dbReference type="UniPathway" id="UPA00057">
    <property type="reaction ID" value="UER00099"/>
</dbReference>
<evidence type="ECO:0000256" key="3">
    <source>
        <dbReference type="ARBA" id="ARBA00012958"/>
    </source>
</evidence>
<name>A0A1G4INS4_9SACH</name>
<keyword evidence="4 13" id="KW-0444">Lipid biosynthesis</keyword>
<dbReference type="GO" id="GO:0010142">
    <property type="term" value="P:farnesyl diphosphate biosynthetic process, mevalonate pathway"/>
    <property type="evidence" value="ECO:0007669"/>
    <property type="project" value="TreeGrafter"/>
</dbReference>
<keyword evidence="16" id="KW-1185">Reference proteome</keyword>
<dbReference type="STRING" id="1230905.A0A1G4INS4"/>
<dbReference type="InterPro" id="IPR035102">
    <property type="entry name" value="Phosphomevalonate_kinase"/>
</dbReference>
<sequence>MVESRAFSAPGKALLVGGYLVLEPKYVSYVVALSSRMHAIVTVDPTCNSNNDGFEVTVQSSQFNDEKWVYLIDGSNNYASQELYGSQNKFIEKVLFNVLNLCSPDISKTPDLAVEIFSDAAYHSQVGSIVKQNKFKEFCFHKKGIADVPKTGLGSSAGLVTVLTASLLSFFQPSFNAQSTQGLNLVHKIAQVAHCQAQGKVGSGFDVAAATFGSALYQRFEPALINDLPAADDPNYQLALKNLVNKVEWGYRAEPVSLPKGLRIVMGDVNSGSETTKLVAKVNTWYKENLPRSLDIYKTIDTYNRAFIEGISDLELLSQKNLEEYTTLLKALNSRNAPDSFPAINKVRDAVEGIRRNFRIITEESGADIEPYVQTKLLDNSLKLDGVLTGMVPGAGGYDAIALVTTESSELPIQTKNNPNFASVTWLNLHQESMGILEENPSHYIDLV</sequence>
<evidence type="ECO:0000256" key="11">
    <source>
        <dbReference type="ARBA" id="ARBA00023221"/>
    </source>
</evidence>
<dbReference type="InterPro" id="IPR016005">
    <property type="entry name" value="Erg8"/>
</dbReference>
<keyword evidence="10 13" id="KW-0443">Lipid metabolism</keyword>
<keyword evidence="5 13" id="KW-0808">Transferase</keyword>
<evidence type="ECO:0000256" key="7">
    <source>
        <dbReference type="ARBA" id="ARBA00022777"/>
    </source>
</evidence>
<evidence type="ECO:0000256" key="12">
    <source>
        <dbReference type="ARBA" id="ARBA00029326"/>
    </source>
</evidence>
<dbReference type="GO" id="GO:0005777">
    <property type="term" value="C:peroxisome"/>
    <property type="evidence" value="ECO:0007669"/>
    <property type="project" value="TreeGrafter"/>
</dbReference>
<evidence type="ECO:0000259" key="14">
    <source>
        <dbReference type="Pfam" id="PF00288"/>
    </source>
</evidence>
<evidence type="ECO:0000256" key="2">
    <source>
        <dbReference type="ARBA" id="ARBA00006495"/>
    </source>
</evidence>
<dbReference type="GO" id="GO:0019287">
    <property type="term" value="P:isopentenyl diphosphate biosynthetic process, mevalonate pathway"/>
    <property type="evidence" value="ECO:0007669"/>
    <property type="project" value="UniProtKB-UniRule"/>
</dbReference>
<dbReference type="GO" id="GO:0006696">
    <property type="term" value="P:ergosterol biosynthetic process"/>
    <property type="evidence" value="ECO:0007669"/>
    <property type="project" value="TreeGrafter"/>
</dbReference>
<feature type="domain" description="GHMP kinase N-terminal" evidence="14">
    <location>
        <begin position="147"/>
        <end position="213"/>
    </location>
</feature>
<dbReference type="EC" id="2.7.4.2" evidence="3 13"/>
<dbReference type="PIRSF" id="PIRSF017288">
    <property type="entry name" value="PMK_GHMP_euk"/>
    <property type="match status" value="1"/>
</dbReference>
<evidence type="ECO:0000256" key="10">
    <source>
        <dbReference type="ARBA" id="ARBA00023098"/>
    </source>
</evidence>
<dbReference type="InterPro" id="IPR020568">
    <property type="entry name" value="Ribosomal_Su5_D2-typ_SF"/>
</dbReference>
<comment type="similarity">
    <text evidence="2 13">Belongs to the GHMP kinase family. Mevalonate kinase subfamily.</text>
</comment>
<comment type="catalytic activity">
    <reaction evidence="12">
        <text>(R)-5-phosphomevalonate + ATP = (R)-5-diphosphomevalonate + ADP</text>
        <dbReference type="Rhea" id="RHEA:16341"/>
        <dbReference type="ChEBI" id="CHEBI:30616"/>
        <dbReference type="ChEBI" id="CHEBI:57557"/>
        <dbReference type="ChEBI" id="CHEBI:58146"/>
        <dbReference type="ChEBI" id="CHEBI:456216"/>
        <dbReference type="EC" id="2.7.4.2"/>
    </reaction>
    <physiologicalReaction direction="left-to-right" evidence="12">
        <dbReference type="Rhea" id="RHEA:16342"/>
    </physiologicalReaction>
</comment>
<evidence type="ECO:0000256" key="13">
    <source>
        <dbReference type="PIRNR" id="PIRNR017288"/>
    </source>
</evidence>
<evidence type="ECO:0000256" key="8">
    <source>
        <dbReference type="ARBA" id="ARBA00022840"/>
    </source>
</evidence>
<dbReference type="NCBIfam" id="TIGR01219">
    <property type="entry name" value="Pmev_kin_ERG8"/>
    <property type="match status" value="1"/>
</dbReference>
<reference evidence="15 16" key="1">
    <citation type="submission" date="2016-03" db="EMBL/GenBank/DDBJ databases">
        <authorList>
            <person name="Devillers H."/>
        </authorList>
    </citation>
    <scope>NUCLEOTIDE SEQUENCE [LARGE SCALE GENOMIC DNA]</scope>
    <source>
        <strain evidence="15">CBS 11717</strain>
    </source>
</reference>
<evidence type="ECO:0000256" key="9">
    <source>
        <dbReference type="ARBA" id="ARBA00022955"/>
    </source>
</evidence>
<gene>
    <name evidence="15" type="ORF">LAMI_0A04082G</name>
</gene>
<dbReference type="GO" id="GO:0005524">
    <property type="term" value="F:ATP binding"/>
    <property type="evidence" value="ECO:0007669"/>
    <property type="project" value="UniProtKB-UniRule"/>
</dbReference>
<evidence type="ECO:0000256" key="1">
    <source>
        <dbReference type="ARBA" id="ARBA00005017"/>
    </source>
</evidence>
<dbReference type="PROSITE" id="PS00627">
    <property type="entry name" value="GHMP_KINASES_ATP"/>
    <property type="match status" value="1"/>
</dbReference>
<keyword evidence="11 13" id="KW-0753">Steroid metabolism</keyword>
<dbReference type="Pfam" id="PF00288">
    <property type="entry name" value="GHMP_kinases_N"/>
    <property type="match status" value="1"/>
</dbReference>
<comment type="pathway">
    <text evidence="1 13">Isoprenoid biosynthesis; isopentenyl diphosphate biosynthesis via mevalonate pathway; isopentenyl diphosphate from (R)-mevalonate: step 2/3.</text>
</comment>
<dbReference type="OrthoDB" id="10262935at2759"/>
<dbReference type="InterPro" id="IPR006204">
    <property type="entry name" value="GHMP_kinase_N_dom"/>
</dbReference>
<keyword evidence="8" id="KW-0067">ATP-binding</keyword>
<dbReference type="SUPFAM" id="SSF54211">
    <property type="entry name" value="Ribosomal protein S5 domain 2-like"/>
    <property type="match status" value="1"/>
</dbReference>